<dbReference type="Proteomes" id="UP000777265">
    <property type="component" value="Unassembled WGS sequence"/>
</dbReference>
<proteinExistence type="inferred from homology"/>
<keyword evidence="4" id="KW-0479">Metal-binding</keyword>
<feature type="domain" description="4Fe-4S ferredoxin-type" evidence="9">
    <location>
        <begin position="233"/>
        <end position="263"/>
    </location>
</feature>
<feature type="domain" description="4Fe-4S ferredoxin-type" evidence="9">
    <location>
        <begin position="575"/>
        <end position="604"/>
    </location>
</feature>
<accession>A0A971S1W8</accession>
<name>A0A971S1W8_9BACT</name>
<keyword evidence="3" id="KW-0004">4Fe-4S</keyword>
<sequence length="653" mass="70541">MRVGVFICHCGSNIAGTIDVARVAAEMRKVPGVAFATNYMYTCSEPGQEEIKAAIKREKLNRIVVAACSPRMHELTFRRTIEKAGLNRYFLEMANIREHISWIGLDKEANTNKAIDAVKMAVAKAMNNKPLFSSSFKVNKRVLVIGGGVAGMQAALDCGDGGLEVVLVEKSPSVGGMMARLDKTFPTIDCSICILGPKMVDIAQHDKVKLHAYSEIDEIKGYVGNYQVKIRKKATYVDWTKCTGCGLCMEKCPSKNSYDYFNFGVAPTKAINIPFPQAIPKKAKIDPQYCRQFVKGKCGVCAKICPTGAINYEMEDEIVTEDVGAIVVASGYGLMDIDKLPEYGGGRYPDVITGIQYERLLNASGPTEGHILRPSDKTEPKTIVFVSCAGSRDKSVGVPYCSNFCCMYIAKQAILTKDHVPDSQSYVFYMDIRSPGKGYDEFTRRAQEDYGAKYIRGRVSRIYPKGKKMVVQGADTLLGTQVEVEADLVVLANAVTAAPGAAALAEKLHISYDTFGFYVESHPKLRPVETNTSGVYLAGAAQGPKDIPASVGQGSAAAAKVLALFSKDMLESDPAIARVNESACVGCLKCKMTCPFGAVVEKELRGGKVVASVIETVCAGCGVCTSTCPCGAIQLSHFTDNQLLAEVNAICQI</sequence>
<protein>
    <submittedName>
        <fullName evidence="10">CoB--CoM heterodisulfide reductase iron-sulfur subunit A family protein</fullName>
    </submittedName>
</protein>
<dbReference type="GO" id="GO:0046872">
    <property type="term" value="F:metal ion binding"/>
    <property type="evidence" value="ECO:0007669"/>
    <property type="project" value="UniProtKB-KW"/>
</dbReference>
<dbReference type="PANTHER" id="PTHR43498">
    <property type="entry name" value="FERREDOXIN:COB-COM HETERODISULFIDE REDUCTASE SUBUNIT A"/>
    <property type="match status" value="1"/>
</dbReference>
<organism evidence="10 11">
    <name type="scientific">Syntrophorhabdus aromaticivorans</name>
    <dbReference type="NCBI Taxonomy" id="328301"/>
    <lineage>
        <taxon>Bacteria</taxon>
        <taxon>Pseudomonadati</taxon>
        <taxon>Thermodesulfobacteriota</taxon>
        <taxon>Syntrophorhabdia</taxon>
        <taxon>Syntrophorhabdales</taxon>
        <taxon>Syntrophorhabdaceae</taxon>
        <taxon>Syntrophorhabdus</taxon>
    </lineage>
</organism>
<comment type="caution">
    <text evidence="10">The sequence shown here is derived from an EMBL/GenBank/DDBJ whole genome shotgun (WGS) entry which is preliminary data.</text>
</comment>
<keyword evidence="5" id="KW-0285">Flavoprotein</keyword>
<dbReference type="PROSITE" id="PS00198">
    <property type="entry name" value="4FE4S_FER_1"/>
    <property type="match status" value="3"/>
</dbReference>
<dbReference type="Gene3D" id="3.30.70.20">
    <property type="match status" value="2"/>
</dbReference>
<dbReference type="InterPro" id="IPR017896">
    <property type="entry name" value="4Fe4S_Fe-S-bd"/>
</dbReference>
<feature type="domain" description="4Fe-4S ferredoxin-type" evidence="9">
    <location>
        <begin position="609"/>
        <end position="638"/>
    </location>
</feature>
<evidence type="ECO:0000313" key="10">
    <source>
        <dbReference type="EMBL" id="NLW36678.1"/>
    </source>
</evidence>
<dbReference type="PANTHER" id="PTHR43498:SF1">
    <property type="entry name" value="COB--COM HETERODISULFIDE REDUCTASE IRON-SULFUR SUBUNIT A"/>
    <property type="match status" value="1"/>
</dbReference>
<keyword evidence="6" id="KW-0560">Oxidoreductase</keyword>
<evidence type="ECO:0000256" key="6">
    <source>
        <dbReference type="ARBA" id="ARBA00023002"/>
    </source>
</evidence>
<dbReference type="Pfam" id="PF12837">
    <property type="entry name" value="Fer4_6"/>
    <property type="match status" value="1"/>
</dbReference>
<dbReference type="AlphaFoldDB" id="A0A971S1W8"/>
<gene>
    <name evidence="10" type="ORF">GXY80_14555</name>
</gene>
<dbReference type="SUPFAM" id="SSF51905">
    <property type="entry name" value="FAD/NAD(P)-binding domain"/>
    <property type="match status" value="1"/>
</dbReference>
<dbReference type="InterPro" id="IPR017900">
    <property type="entry name" value="4Fe4S_Fe_S_CS"/>
</dbReference>
<dbReference type="GO" id="GO:0051539">
    <property type="term" value="F:4 iron, 4 sulfur cluster binding"/>
    <property type="evidence" value="ECO:0007669"/>
    <property type="project" value="UniProtKB-KW"/>
</dbReference>
<dbReference type="Gene3D" id="3.50.50.60">
    <property type="entry name" value="FAD/NAD(P)-binding domain"/>
    <property type="match status" value="1"/>
</dbReference>
<evidence type="ECO:0000256" key="3">
    <source>
        <dbReference type="ARBA" id="ARBA00022485"/>
    </source>
</evidence>
<dbReference type="PROSITE" id="PS51379">
    <property type="entry name" value="4FE4S_FER_2"/>
    <property type="match status" value="4"/>
</dbReference>
<evidence type="ECO:0000259" key="9">
    <source>
        <dbReference type="PROSITE" id="PS51379"/>
    </source>
</evidence>
<evidence type="ECO:0000256" key="5">
    <source>
        <dbReference type="ARBA" id="ARBA00022827"/>
    </source>
</evidence>
<evidence type="ECO:0000256" key="2">
    <source>
        <dbReference type="ARBA" id="ARBA00006561"/>
    </source>
</evidence>
<evidence type="ECO:0000256" key="7">
    <source>
        <dbReference type="ARBA" id="ARBA00023004"/>
    </source>
</evidence>
<feature type="domain" description="4Fe-4S ferredoxin-type" evidence="9">
    <location>
        <begin position="281"/>
        <end position="315"/>
    </location>
</feature>
<dbReference type="InterPro" id="IPR036188">
    <property type="entry name" value="FAD/NAD-bd_sf"/>
</dbReference>
<reference evidence="10" key="2">
    <citation type="submission" date="2020-01" db="EMBL/GenBank/DDBJ databases">
        <authorList>
            <person name="Campanaro S."/>
        </authorList>
    </citation>
    <scope>NUCLEOTIDE SEQUENCE</scope>
    <source>
        <strain evidence="10">AS06rmzACSIP_7</strain>
    </source>
</reference>
<comment type="cofactor">
    <cofactor evidence="1">
        <name>FAD</name>
        <dbReference type="ChEBI" id="CHEBI:57692"/>
    </cofactor>
</comment>
<dbReference type="InterPro" id="IPR039650">
    <property type="entry name" value="HdrA-like"/>
</dbReference>
<dbReference type="SUPFAM" id="SSF54862">
    <property type="entry name" value="4Fe-4S ferredoxins"/>
    <property type="match status" value="1"/>
</dbReference>
<evidence type="ECO:0000313" key="11">
    <source>
        <dbReference type="Proteomes" id="UP000777265"/>
    </source>
</evidence>
<evidence type="ECO:0000256" key="8">
    <source>
        <dbReference type="ARBA" id="ARBA00023014"/>
    </source>
</evidence>
<comment type="similarity">
    <text evidence="2">Belongs to the HdrA family.</text>
</comment>
<dbReference type="EMBL" id="JAAYEE010000282">
    <property type="protein sequence ID" value="NLW36678.1"/>
    <property type="molecule type" value="Genomic_DNA"/>
</dbReference>
<evidence type="ECO:0000256" key="1">
    <source>
        <dbReference type="ARBA" id="ARBA00001974"/>
    </source>
</evidence>
<evidence type="ECO:0000256" key="4">
    <source>
        <dbReference type="ARBA" id="ARBA00022723"/>
    </source>
</evidence>
<keyword evidence="5" id="KW-0274">FAD</keyword>
<keyword evidence="7" id="KW-0408">Iron</keyword>
<reference evidence="10" key="1">
    <citation type="journal article" date="2020" name="Biotechnol. Biofuels">
        <title>New insights from the biogas microbiome by comprehensive genome-resolved metagenomics of nearly 1600 species originating from multiple anaerobic digesters.</title>
        <authorList>
            <person name="Campanaro S."/>
            <person name="Treu L."/>
            <person name="Rodriguez-R L.M."/>
            <person name="Kovalovszki A."/>
            <person name="Ziels R.M."/>
            <person name="Maus I."/>
            <person name="Zhu X."/>
            <person name="Kougias P.G."/>
            <person name="Basile A."/>
            <person name="Luo G."/>
            <person name="Schluter A."/>
            <person name="Konstantinidis K.T."/>
            <person name="Angelidaki I."/>
        </authorList>
    </citation>
    <scope>NUCLEOTIDE SEQUENCE</scope>
    <source>
        <strain evidence="10">AS06rmzACSIP_7</strain>
    </source>
</reference>
<dbReference type="Pfam" id="PF12831">
    <property type="entry name" value="FAD_oxidored"/>
    <property type="match status" value="1"/>
</dbReference>
<dbReference type="Gene3D" id="3.40.50.720">
    <property type="entry name" value="NAD(P)-binding Rossmann-like Domain"/>
    <property type="match status" value="1"/>
</dbReference>
<keyword evidence="8" id="KW-0411">Iron-sulfur</keyword>
<dbReference type="GO" id="GO:0016491">
    <property type="term" value="F:oxidoreductase activity"/>
    <property type="evidence" value="ECO:0007669"/>
    <property type="project" value="UniProtKB-KW"/>
</dbReference>
<dbReference type="Pfam" id="PF00037">
    <property type="entry name" value="Fer4"/>
    <property type="match status" value="1"/>
</dbReference>